<dbReference type="InterPro" id="IPR058647">
    <property type="entry name" value="BSH_CzcB-like"/>
</dbReference>
<dbReference type="GO" id="GO:1990281">
    <property type="term" value="C:efflux pump complex"/>
    <property type="evidence" value="ECO:0007669"/>
    <property type="project" value="TreeGrafter"/>
</dbReference>
<proteinExistence type="predicted"/>
<keyword evidence="1" id="KW-0812">Transmembrane</keyword>
<reference evidence="4" key="2">
    <citation type="journal article" date="2014" name="ISME J.">
        <title>Microbial stratification in low pH oxic and suboxic macroscopic growths along an acid mine drainage.</title>
        <authorList>
            <person name="Mendez-Garcia C."/>
            <person name="Mesa V."/>
            <person name="Sprenger R.R."/>
            <person name="Richter M."/>
            <person name="Diez M.S."/>
            <person name="Solano J."/>
            <person name="Bargiela R."/>
            <person name="Golyshina O.V."/>
            <person name="Manteca A."/>
            <person name="Ramos J.L."/>
            <person name="Gallego J.R."/>
            <person name="Llorente I."/>
            <person name="Martins Dos Santos V.A."/>
            <person name="Jensen O.N."/>
            <person name="Pelaez A.I."/>
            <person name="Sanchez J."/>
            <person name="Ferrer M."/>
        </authorList>
    </citation>
    <scope>NUCLEOTIDE SEQUENCE</scope>
</reference>
<reference evidence="4" key="1">
    <citation type="submission" date="2013-08" db="EMBL/GenBank/DDBJ databases">
        <authorList>
            <person name="Mendez C."/>
            <person name="Richter M."/>
            <person name="Ferrer M."/>
            <person name="Sanchez J."/>
        </authorList>
    </citation>
    <scope>NUCLEOTIDE SEQUENCE</scope>
</reference>
<keyword evidence="1" id="KW-0472">Membrane</keyword>
<organism evidence="4">
    <name type="scientific">mine drainage metagenome</name>
    <dbReference type="NCBI Taxonomy" id="410659"/>
    <lineage>
        <taxon>unclassified sequences</taxon>
        <taxon>metagenomes</taxon>
        <taxon>ecological metagenomes</taxon>
    </lineage>
</organism>
<sequence>MLTFIAQHYLGILLGAVLIALLVLSVRLGRQERTWQGRLLAPLNWYSRNSAVRRWTVNLLGAALILWVVQVFMQWVTPALRPSQLFPPPMVGPQPVRVVQARVGTLDQIVTYTGSVQPWEDDVIYARVDGWVRKLNVYPGNVVHVGEVLATLDRSALEPRLESAEAGVTFWHAEFQRDRKLYDVGAISAAHFDGTRMRYQAAQAALQLARTDIGYATLRSPLDGVIAKRHVYPGVFVHQGEMMVKVDDLNRVRIQFAVDESDLEWIHPGSVVYLRFSQLDDSLLRQRFPKMFVQEPDGSSALRATVATVFPQENPMTHTAVVEARIANPDLILRENTYVVGDLVRRSVKNAILVPTSALTTEPGGKEVVFVVPPLSEQGTVTERDVTVGVHGPDEVQILKGVKAGEFVVTQGNRELVDGQTVDILNLKQVTGE</sequence>
<dbReference type="Gene3D" id="2.40.30.170">
    <property type="match status" value="1"/>
</dbReference>
<dbReference type="AlphaFoldDB" id="T0YJ55"/>
<evidence type="ECO:0000259" key="2">
    <source>
        <dbReference type="Pfam" id="PF25967"/>
    </source>
</evidence>
<dbReference type="Pfam" id="PF25967">
    <property type="entry name" value="RND-MFP_C"/>
    <property type="match status" value="1"/>
</dbReference>
<keyword evidence="1" id="KW-1133">Transmembrane helix</keyword>
<dbReference type="InterPro" id="IPR058627">
    <property type="entry name" value="MdtA-like_C"/>
</dbReference>
<dbReference type="SUPFAM" id="SSF111369">
    <property type="entry name" value="HlyD-like secretion proteins"/>
    <property type="match status" value="1"/>
</dbReference>
<feature type="transmembrane region" description="Helical" evidence="1">
    <location>
        <begin position="55"/>
        <end position="76"/>
    </location>
</feature>
<dbReference type="Gene3D" id="2.40.420.20">
    <property type="match status" value="1"/>
</dbReference>
<name>T0YJ55_9ZZZZ</name>
<dbReference type="Gene3D" id="1.10.287.470">
    <property type="entry name" value="Helix hairpin bin"/>
    <property type="match status" value="1"/>
</dbReference>
<evidence type="ECO:0000256" key="1">
    <source>
        <dbReference type="SAM" id="Phobius"/>
    </source>
</evidence>
<accession>T0YJ55</accession>
<dbReference type="EMBL" id="AUZZ01009608">
    <property type="protein sequence ID" value="EQD33198.1"/>
    <property type="molecule type" value="Genomic_DNA"/>
</dbReference>
<dbReference type="GO" id="GO:0015562">
    <property type="term" value="F:efflux transmembrane transporter activity"/>
    <property type="evidence" value="ECO:0007669"/>
    <property type="project" value="TreeGrafter"/>
</dbReference>
<evidence type="ECO:0000259" key="3">
    <source>
        <dbReference type="Pfam" id="PF25973"/>
    </source>
</evidence>
<dbReference type="InterPro" id="IPR006143">
    <property type="entry name" value="RND_pump_MFP"/>
</dbReference>
<feature type="transmembrane region" description="Helical" evidence="1">
    <location>
        <begin position="6"/>
        <end position="28"/>
    </location>
</feature>
<comment type="caution">
    <text evidence="4">The sequence shown here is derived from an EMBL/GenBank/DDBJ whole genome shotgun (WGS) entry which is preliminary data.</text>
</comment>
<protein>
    <submittedName>
        <fullName evidence="4">Secretion protein HlyD</fullName>
    </submittedName>
</protein>
<gene>
    <name evidence="4" type="ORF">B2A_13283</name>
</gene>
<dbReference type="PANTHER" id="PTHR30469">
    <property type="entry name" value="MULTIDRUG RESISTANCE PROTEIN MDTA"/>
    <property type="match status" value="1"/>
</dbReference>
<dbReference type="Gene3D" id="2.40.50.100">
    <property type="match status" value="1"/>
</dbReference>
<dbReference type="Pfam" id="PF25973">
    <property type="entry name" value="BSH_CzcB"/>
    <property type="match status" value="1"/>
</dbReference>
<evidence type="ECO:0000313" key="4">
    <source>
        <dbReference type="EMBL" id="EQD33198.1"/>
    </source>
</evidence>
<feature type="domain" description="CzcB-like barrel-sandwich hybrid" evidence="3">
    <location>
        <begin position="123"/>
        <end position="247"/>
    </location>
</feature>
<dbReference type="NCBIfam" id="TIGR01730">
    <property type="entry name" value="RND_mfp"/>
    <property type="match status" value="1"/>
</dbReference>
<feature type="domain" description="Multidrug resistance protein MdtA-like C-terminal permuted SH3" evidence="2">
    <location>
        <begin position="350"/>
        <end position="412"/>
    </location>
</feature>